<dbReference type="AlphaFoldDB" id="A0AAD8E9G3"/>
<dbReference type="InterPro" id="IPR019775">
    <property type="entry name" value="WD40_repeat_CS"/>
</dbReference>
<keyword evidence="5" id="KW-1185">Reference proteome</keyword>
<feature type="repeat" description="WD" evidence="3">
    <location>
        <begin position="135"/>
        <end position="177"/>
    </location>
</feature>
<feature type="repeat" description="WD" evidence="3">
    <location>
        <begin position="318"/>
        <end position="359"/>
    </location>
</feature>
<name>A0AAD8E9G3_DIPPU</name>
<feature type="repeat" description="WD" evidence="3">
    <location>
        <begin position="220"/>
        <end position="261"/>
    </location>
</feature>
<evidence type="ECO:0000256" key="2">
    <source>
        <dbReference type="ARBA" id="ARBA00022737"/>
    </source>
</evidence>
<dbReference type="InterPro" id="IPR001680">
    <property type="entry name" value="WD40_rpt"/>
</dbReference>
<dbReference type="SMART" id="SM00320">
    <property type="entry name" value="WD40"/>
    <property type="match status" value="7"/>
</dbReference>
<dbReference type="Pfam" id="PF00400">
    <property type="entry name" value="WD40"/>
    <property type="match status" value="7"/>
</dbReference>
<dbReference type="SUPFAM" id="SSF50978">
    <property type="entry name" value="WD40 repeat-like"/>
    <property type="match status" value="2"/>
</dbReference>
<evidence type="ECO:0008006" key="6">
    <source>
        <dbReference type="Google" id="ProtNLM"/>
    </source>
</evidence>
<gene>
    <name evidence="4" type="ORF">L9F63_003870</name>
</gene>
<feature type="repeat" description="WD" evidence="3">
    <location>
        <begin position="178"/>
        <end position="219"/>
    </location>
</feature>
<dbReference type="PRINTS" id="PR00320">
    <property type="entry name" value="GPROTEINBRPT"/>
</dbReference>
<dbReference type="Gene3D" id="2.130.10.10">
    <property type="entry name" value="YVTN repeat-like/Quinoprotein amine dehydrogenase"/>
    <property type="match status" value="4"/>
</dbReference>
<organism evidence="4 5">
    <name type="scientific">Diploptera punctata</name>
    <name type="common">Pacific beetle cockroach</name>
    <dbReference type="NCBI Taxonomy" id="6984"/>
    <lineage>
        <taxon>Eukaryota</taxon>
        <taxon>Metazoa</taxon>
        <taxon>Ecdysozoa</taxon>
        <taxon>Arthropoda</taxon>
        <taxon>Hexapoda</taxon>
        <taxon>Insecta</taxon>
        <taxon>Pterygota</taxon>
        <taxon>Neoptera</taxon>
        <taxon>Polyneoptera</taxon>
        <taxon>Dictyoptera</taxon>
        <taxon>Blattodea</taxon>
        <taxon>Blaberoidea</taxon>
        <taxon>Blaberidae</taxon>
        <taxon>Diplopterinae</taxon>
        <taxon>Diploptera</taxon>
    </lineage>
</organism>
<dbReference type="PANTHER" id="PTHR19879:SF9">
    <property type="entry name" value="TRANSCRIPTION INITIATION FACTOR TFIID SUBUNIT 5"/>
    <property type="match status" value="1"/>
</dbReference>
<feature type="repeat" description="WD" evidence="3">
    <location>
        <begin position="262"/>
        <end position="303"/>
    </location>
</feature>
<dbReference type="PROSITE" id="PS50294">
    <property type="entry name" value="WD_REPEATS_REGION"/>
    <property type="match status" value="6"/>
</dbReference>
<dbReference type="PANTHER" id="PTHR19879">
    <property type="entry name" value="TRANSCRIPTION INITIATION FACTOR TFIID"/>
    <property type="match status" value="1"/>
</dbReference>
<dbReference type="PROSITE" id="PS50082">
    <property type="entry name" value="WD_REPEATS_2"/>
    <property type="match status" value="7"/>
</dbReference>
<evidence type="ECO:0000256" key="1">
    <source>
        <dbReference type="ARBA" id="ARBA00022574"/>
    </source>
</evidence>
<keyword evidence="2" id="KW-0677">Repeat</keyword>
<reference evidence="4" key="1">
    <citation type="journal article" date="2023" name="IScience">
        <title>Live-bearing cockroach genome reveals convergent evolutionary mechanisms linked to viviparity in insects and beyond.</title>
        <authorList>
            <person name="Fouks B."/>
            <person name="Harrison M.C."/>
            <person name="Mikhailova A.A."/>
            <person name="Marchal E."/>
            <person name="English S."/>
            <person name="Carruthers M."/>
            <person name="Jennings E.C."/>
            <person name="Chiamaka E.L."/>
            <person name="Frigard R.A."/>
            <person name="Pippel M."/>
            <person name="Attardo G.M."/>
            <person name="Benoit J.B."/>
            <person name="Bornberg-Bauer E."/>
            <person name="Tobe S.S."/>
        </authorList>
    </citation>
    <scope>NUCLEOTIDE SEQUENCE</scope>
    <source>
        <strain evidence="4">Stay&amp;Tobe</strain>
    </source>
</reference>
<evidence type="ECO:0000256" key="3">
    <source>
        <dbReference type="PROSITE-ProRule" id="PRU00221"/>
    </source>
</evidence>
<dbReference type="InterPro" id="IPR015943">
    <property type="entry name" value="WD40/YVTN_repeat-like_dom_sf"/>
</dbReference>
<dbReference type="PROSITE" id="PS00678">
    <property type="entry name" value="WD_REPEATS_1"/>
    <property type="match status" value="3"/>
</dbReference>
<sequence>MVCFFQKLRVPPSPLIFQVLVWNMYKVGKQKLKMLDLLSFSSRTNVNELAARIAEAEPLVTPNVVPQLVESLRKLQTKLHDAGNHLYHKYRVLKTHILPLTNVAFDKQGKRCITGSYDRTCKLWDIESGKEIHTLEGHKNIVYAVAFSNPFDDKILTGSFDKTARLWSADTGECYSILWGHTAEVVNVQFNPQSLLVGTSSLDMTARLYQITTGQEVATLRGHTGEVVSLQFSNDGNQIITGSFDHTISIWDTRTARREGILTGHEEEISNCSFNFDCSLIASSSMDKTAKVWDPRTFSALATIKGHDDEVLDIAFDNKGHKKEVSKACFSPAGNQLLTASLDKTARLWNTETGNCTQILEGHLDDVFSCAYSYNGDYIITASKDNTCRIWR</sequence>
<feature type="repeat" description="WD" evidence="3">
    <location>
        <begin position="360"/>
        <end position="392"/>
    </location>
</feature>
<dbReference type="InterPro" id="IPR020472">
    <property type="entry name" value="WD40_PAC1"/>
</dbReference>
<evidence type="ECO:0000313" key="5">
    <source>
        <dbReference type="Proteomes" id="UP001233999"/>
    </source>
</evidence>
<dbReference type="Proteomes" id="UP001233999">
    <property type="component" value="Unassembled WGS sequence"/>
</dbReference>
<dbReference type="EMBL" id="JASPKZ010007842">
    <property type="protein sequence ID" value="KAJ9581801.1"/>
    <property type="molecule type" value="Genomic_DNA"/>
</dbReference>
<comment type="caution">
    <text evidence="4">The sequence shown here is derived from an EMBL/GenBank/DDBJ whole genome shotgun (WGS) entry which is preliminary data.</text>
</comment>
<protein>
    <recommendedName>
        <fullName evidence="6">Dynein assembly factor with WDR repeat domains 1</fullName>
    </recommendedName>
</protein>
<reference evidence="4" key="2">
    <citation type="submission" date="2023-05" db="EMBL/GenBank/DDBJ databases">
        <authorList>
            <person name="Fouks B."/>
        </authorList>
    </citation>
    <scope>NUCLEOTIDE SEQUENCE</scope>
    <source>
        <strain evidence="4">Stay&amp;Tobe</strain>
        <tissue evidence="4">Testes</tissue>
    </source>
</reference>
<evidence type="ECO:0000313" key="4">
    <source>
        <dbReference type="EMBL" id="KAJ9581801.1"/>
    </source>
</evidence>
<proteinExistence type="predicted"/>
<dbReference type="InterPro" id="IPR036322">
    <property type="entry name" value="WD40_repeat_dom_sf"/>
</dbReference>
<dbReference type="CDD" id="cd00200">
    <property type="entry name" value="WD40"/>
    <property type="match status" value="1"/>
</dbReference>
<feature type="repeat" description="WD" evidence="3">
    <location>
        <begin position="93"/>
        <end position="134"/>
    </location>
</feature>
<accession>A0AAD8E9G3</accession>
<keyword evidence="1 3" id="KW-0853">WD repeat</keyword>